<dbReference type="NCBIfam" id="TIGR02099">
    <property type="entry name" value="YhdP family protein"/>
    <property type="match status" value="1"/>
</dbReference>
<evidence type="ECO:0000256" key="2">
    <source>
        <dbReference type="SAM" id="Phobius"/>
    </source>
</evidence>
<keyword evidence="5" id="KW-1185">Reference proteome</keyword>
<evidence type="ECO:0000313" key="4">
    <source>
        <dbReference type="EMBL" id="MCG2576678.1"/>
    </source>
</evidence>
<protein>
    <submittedName>
        <fullName evidence="4">TIGR02099 family protein</fullName>
    </submittedName>
</protein>
<gene>
    <name evidence="4" type="ORF">LZ012_06680</name>
</gene>
<dbReference type="InterPro" id="IPR011836">
    <property type="entry name" value="YhdP"/>
</dbReference>
<evidence type="ECO:0000256" key="1">
    <source>
        <dbReference type="SAM" id="MobiDB-lite"/>
    </source>
</evidence>
<feature type="domain" description="YhdP central" evidence="3">
    <location>
        <begin position="40"/>
        <end position="1279"/>
    </location>
</feature>
<dbReference type="InterPro" id="IPR025263">
    <property type="entry name" value="YhdP_central"/>
</dbReference>
<name>A0ABS9K0J5_9RHOO</name>
<organism evidence="4 5">
    <name type="scientific">Dechloromonas hankyongensis</name>
    <dbReference type="NCBI Taxonomy" id="2908002"/>
    <lineage>
        <taxon>Bacteria</taxon>
        <taxon>Pseudomonadati</taxon>
        <taxon>Pseudomonadota</taxon>
        <taxon>Betaproteobacteria</taxon>
        <taxon>Rhodocyclales</taxon>
        <taxon>Azonexaceae</taxon>
        <taxon>Dechloromonas</taxon>
    </lineage>
</organism>
<keyword evidence="2" id="KW-0472">Membrane</keyword>
<comment type="caution">
    <text evidence="4">The sequence shown here is derived from an EMBL/GenBank/DDBJ whole genome shotgun (WGS) entry which is preliminary data.</text>
</comment>
<feature type="transmembrane region" description="Helical" evidence="2">
    <location>
        <begin position="42"/>
        <end position="65"/>
    </location>
</feature>
<evidence type="ECO:0000259" key="3">
    <source>
        <dbReference type="Pfam" id="PF13116"/>
    </source>
</evidence>
<evidence type="ECO:0000313" key="5">
    <source>
        <dbReference type="Proteomes" id="UP001165384"/>
    </source>
</evidence>
<dbReference type="PANTHER" id="PTHR38690:SF1">
    <property type="entry name" value="PROTEASE"/>
    <property type="match status" value="1"/>
</dbReference>
<dbReference type="EMBL" id="JAKLTN010000001">
    <property type="protein sequence ID" value="MCG2576678.1"/>
    <property type="molecule type" value="Genomic_DNA"/>
</dbReference>
<dbReference type="PANTHER" id="PTHR38690">
    <property type="entry name" value="PROTEASE-RELATED"/>
    <property type="match status" value="1"/>
</dbReference>
<proteinExistence type="predicted"/>
<feature type="region of interest" description="Disordered" evidence="1">
    <location>
        <begin position="1277"/>
        <end position="1299"/>
    </location>
</feature>
<dbReference type="RefSeq" id="WP_275708881.1">
    <property type="nucleotide sequence ID" value="NZ_JAKLTN010000001.1"/>
</dbReference>
<sequence>MNEPLSRRSGVISPDTRAAVYHRLHWLWPVLAKPAVARGLRWGGWLLFVGWLLFTALVLGLRYAVLPKVADYRAQIEQAASKAVGQPVSIGRIEARWEGLNPDLVLDDVVVADRQGMPAFSLSRVEGVLSWQSLLRMRPTLALLAFDGPVLHVRRETTGKLTVAGMDTEGESDPAFAEWVLEQKRIRIRDATIVWDDRLRNAPPLVLEDLQFALDNSGRRHLFGLSAAPPDKLAARVDIRGEVKGDLGDALEHLTGKIFVELDYADLAGWRAWFDYPVLLPQGRGALRVWGDLDDGAGKLTADVALEELRIRLGRKLPELDLASMRGRLEGRYKADEWALAGHKVELLTQDGVRVAPTDFKLEWRQNPQTAVVQGNASASFLDLAVLAKLAAYMPLDPKSRELLDKHKPQGRIAELRAGWTLDGETLQRYSLKAGFHELGLEPGGYFPGAEGLSGTVDVNEKSGDLVVDSGKSALSLPAIFPEPHIALTALKAKASWKNTAGATDIRLDKLEFAGPDAAGSAQGVYRYTGDGPGEIDLTAKVDRAEATAVWRYMPHVVNAEARAWIRRGIVAGHGYDGKLILKGKLQDFPFRDGKGGKFLVTARAADAKVDYVPGWPAIDGIAADMSFDTGMRIVASKGRILGASLSGVHVQIPDFESHEEMLLVRGLAQGPTSEFLRFIEQSPIAETIDHFTNGMKAAGNGSLNLELDIPLRHAQDTKMRGDYRFQNNQLQPLAGLPPLTQVNGRLQLTENSATAQDIAGRVFGGPLKVQVRSVGDKVAVQAAGTAQIKEVSGYFGWPLINHLTGSAGWKADIAIRKRNAEVVVESDLVGVSSPLPEPLNKTSTMALPLRIERTNPDALREQYRITLGKVGQGIVVRRGENWERGVFAVGDAEPRLPDKGLAVRVAAPRIDADLWKNYLPDGATGGGGGGGDQGGLALSLVTLKTPSLRVFERDFSNVDTTLRPRDNGWQIGLNTREAVGDVFWKSAGEGWVEGNFKRLLLRPAAEVSEGSTTLINTLPGMSLSVDDLHIGDKALGKLELKARNDRGAWNLDTLNLQNPDGALKGKGVWINNGRHQTRLDFELTAKDVGKLLDRLGYADAVRRGTAKLTGDLQWSGPLTGIHYPTLTGRLAVEAEKGQFNKLEPGVGKLLGLISLQSLPRRLTLDFRDIFSDGLAFDSIDGKFSITKGVMRTIEPLRIKGPAARIEMQGETDLKAETQNLQVVVRPEIGNVAAVGAVLVNPVVGAAALLANTVMPNNPINRLFSYRYHVTGTWADPKVDKAGESAQEVKPKSEEEDKP</sequence>
<accession>A0ABS9K0J5</accession>
<dbReference type="Proteomes" id="UP001165384">
    <property type="component" value="Unassembled WGS sequence"/>
</dbReference>
<keyword evidence="2" id="KW-1133">Transmembrane helix</keyword>
<keyword evidence="2" id="KW-0812">Transmembrane</keyword>
<dbReference type="Pfam" id="PF13116">
    <property type="entry name" value="YhdP"/>
    <property type="match status" value="1"/>
</dbReference>
<reference evidence="4" key="1">
    <citation type="submission" date="2022-01" db="EMBL/GenBank/DDBJ databases">
        <authorList>
            <person name="Jo J.-H."/>
            <person name="Im W.-T."/>
        </authorList>
    </citation>
    <scope>NUCLEOTIDE SEQUENCE</scope>
    <source>
        <strain evidence="4">XY25</strain>
    </source>
</reference>